<accession>A0AC60PZX1</accession>
<dbReference type="EMBL" id="JABSTQ010009726">
    <property type="protein sequence ID" value="KAG0426349.1"/>
    <property type="molecule type" value="Genomic_DNA"/>
</dbReference>
<keyword evidence="2" id="KW-1185">Reference proteome</keyword>
<evidence type="ECO:0000313" key="1">
    <source>
        <dbReference type="EMBL" id="KAG0426349.1"/>
    </source>
</evidence>
<sequence length="677" mass="75356">PASPQSLSHGDPTRLAASCAAFRPAELGVAFSALSRSRRGGLKIWQWNAGGLGTKINSLKMILMDSKPPPDILALQETDTNGSIPGYDRFDTEQGTTGKNICTFVRRDLAVKKHTVSMDGPTKLIVTEILPKRKKQRSLFICNMYSSPKDTSAKCAQVFKALNPLLVDNAAIVLGDFNAHHTLWGYGTNSVKGKAVIDAAARYNAVLLNDVTYPTRIGNSVQRNTTPDLAFSVNLEDVVWKNTQENSGSDHYIIEVQATLPGYAPHKARIQPCVDWVKFRRERENRVFTSIEEWSATVVEDAANATRQVENPTQAETIDSRLGNMLEARVLQDIGVLLMDQEMKEKHPIRQEWTDTVRSIPLPKNMSSAHNSGRRLARAKALNKLHEGKVHIFHADAGPYPGRPGKFVIAVHNARQDSMATISAKSIEEAEEAAIALARVQAARRGEMYAIVAGDSKKAITNTSLGRVELAAYKLYARARISKEANHTLTWVLGHSGHTGNETAHMLVIRALHLHTTGRMGLPTTHGDHNYSASTNTMGPAYYGEILERLRLRRQTLAAPHKKLSRLQEIDWRRLQLRNNTTPHILKRSWPDLFSGKCEDCGNQEEGTWRHVYWECPANPLPATLRIEDGLPVWETLLAAEDIGTQLEVISRAHKIEGKWKKRLCMRQSHTPNPSNP</sequence>
<reference evidence="1 2" key="1">
    <citation type="journal article" date="2020" name="Cell">
        <title>Large-Scale Comparative Analyses of Tick Genomes Elucidate Their Genetic Diversity and Vector Capacities.</title>
        <authorList>
            <consortium name="Tick Genome and Microbiome Consortium (TIGMIC)"/>
            <person name="Jia N."/>
            <person name="Wang J."/>
            <person name="Shi W."/>
            <person name="Du L."/>
            <person name="Sun Y."/>
            <person name="Zhan W."/>
            <person name="Jiang J.F."/>
            <person name="Wang Q."/>
            <person name="Zhang B."/>
            <person name="Ji P."/>
            <person name="Bell-Sakyi L."/>
            <person name="Cui X.M."/>
            <person name="Yuan T.T."/>
            <person name="Jiang B.G."/>
            <person name="Yang W.F."/>
            <person name="Lam T.T."/>
            <person name="Chang Q.C."/>
            <person name="Ding S.J."/>
            <person name="Wang X.J."/>
            <person name="Zhu J.G."/>
            <person name="Ruan X.D."/>
            <person name="Zhao L."/>
            <person name="Wei J.T."/>
            <person name="Ye R.Z."/>
            <person name="Que T.C."/>
            <person name="Du C.H."/>
            <person name="Zhou Y.H."/>
            <person name="Cheng J.X."/>
            <person name="Dai P.F."/>
            <person name="Guo W.B."/>
            <person name="Han X.H."/>
            <person name="Huang E.J."/>
            <person name="Li L.F."/>
            <person name="Wei W."/>
            <person name="Gao Y.C."/>
            <person name="Liu J.Z."/>
            <person name="Shao H.Z."/>
            <person name="Wang X."/>
            <person name="Wang C.C."/>
            <person name="Yang T.C."/>
            <person name="Huo Q.B."/>
            <person name="Li W."/>
            <person name="Chen H.Y."/>
            <person name="Chen S.E."/>
            <person name="Zhou L.G."/>
            <person name="Ni X.B."/>
            <person name="Tian J.H."/>
            <person name="Sheng Y."/>
            <person name="Liu T."/>
            <person name="Pan Y.S."/>
            <person name="Xia L.Y."/>
            <person name="Li J."/>
            <person name="Zhao F."/>
            <person name="Cao W.C."/>
        </authorList>
    </citation>
    <scope>NUCLEOTIDE SEQUENCE [LARGE SCALE GENOMIC DNA]</scope>
    <source>
        <strain evidence="1">Iper-2018</strain>
    </source>
</reference>
<feature type="non-terminal residue" evidence="1">
    <location>
        <position position="1"/>
    </location>
</feature>
<protein>
    <submittedName>
        <fullName evidence="1">Uncharacterized protein</fullName>
    </submittedName>
</protein>
<dbReference type="Proteomes" id="UP000805193">
    <property type="component" value="Unassembled WGS sequence"/>
</dbReference>
<name>A0AC60PZX1_IXOPE</name>
<gene>
    <name evidence="1" type="ORF">HPB47_026539</name>
</gene>
<organism evidence="1 2">
    <name type="scientific">Ixodes persulcatus</name>
    <name type="common">Taiga tick</name>
    <dbReference type="NCBI Taxonomy" id="34615"/>
    <lineage>
        <taxon>Eukaryota</taxon>
        <taxon>Metazoa</taxon>
        <taxon>Ecdysozoa</taxon>
        <taxon>Arthropoda</taxon>
        <taxon>Chelicerata</taxon>
        <taxon>Arachnida</taxon>
        <taxon>Acari</taxon>
        <taxon>Parasitiformes</taxon>
        <taxon>Ixodida</taxon>
        <taxon>Ixodoidea</taxon>
        <taxon>Ixodidae</taxon>
        <taxon>Ixodinae</taxon>
        <taxon>Ixodes</taxon>
    </lineage>
</organism>
<proteinExistence type="predicted"/>
<comment type="caution">
    <text evidence="1">The sequence shown here is derived from an EMBL/GenBank/DDBJ whole genome shotgun (WGS) entry which is preliminary data.</text>
</comment>
<evidence type="ECO:0000313" key="2">
    <source>
        <dbReference type="Proteomes" id="UP000805193"/>
    </source>
</evidence>